<evidence type="ECO:0000259" key="6">
    <source>
        <dbReference type="PROSITE" id="PS51371"/>
    </source>
</evidence>
<protein>
    <submittedName>
        <fullName evidence="8">Arabinose-5-phosphate isomerase</fullName>
    </submittedName>
</protein>
<evidence type="ECO:0000256" key="2">
    <source>
        <dbReference type="ARBA" id="ARBA00022737"/>
    </source>
</evidence>
<dbReference type="Pfam" id="PF00571">
    <property type="entry name" value="CBS"/>
    <property type="match status" value="2"/>
</dbReference>
<dbReference type="SUPFAM" id="SSF53697">
    <property type="entry name" value="SIS domain"/>
    <property type="match status" value="1"/>
</dbReference>
<evidence type="ECO:0000259" key="7">
    <source>
        <dbReference type="PROSITE" id="PS51464"/>
    </source>
</evidence>
<comment type="caution">
    <text evidence="8">The sequence shown here is derived from an EMBL/GenBank/DDBJ whole genome shotgun (WGS) entry which is preliminary data.</text>
</comment>
<proteinExistence type="inferred from homology"/>
<evidence type="ECO:0000256" key="1">
    <source>
        <dbReference type="ARBA" id="ARBA00008165"/>
    </source>
</evidence>
<feature type="domain" description="SIS" evidence="7">
    <location>
        <begin position="46"/>
        <end position="189"/>
    </location>
</feature>
<dbReference type="PIRSF" id="PIRSF004692">
    <property type="entry name" value="KdsD_KpsF"/>
    <property type="match status" value="1"/>
</dbReference>
<dbReference type="PROSITE" id="PS51371">
    <property type="entry name" value="CBS"/>
    <property type="match status" value="2"/>
</dbReference>
<dbReference type="SMART" id="SM00116">
    <property type="entry name" value="CBS"/>
    <property type="match status" value="2"/>
</dbReference>
<keyword evidence="2" id="KW-0677">Repeat</keyword>
<name>A0ABQ4Q9I4_9BURK</name>
<gene>
    <name evidence="8" type="ORF">NCCP691_34540</name>
</gene>
<keyword evidence="8" id="KW-0413">Isomerase</keyword>
<dbReference type="PANTHER" id="PTHR42745">
    <property type="match status" value="1"/>
</dbReference>
<evidence type="ECO:0000256" key="4">
    <source>
        <dbReference type="PIRNR" id="PIRNR004692"/>
    </source>
</evidence>
<dbReference type="EMBL" id="BPMK01000017">
    <property type="protein sequence ID" value="GIZ53440.1"/>
    <property type="molecule type" value="Genomic_DNA"/>
</dbReference>
<dbReference type="Proteomes" id="UP000887222">
    <property type="component" value="Unassembled WGS sequence"/>
</dbReference>
<dbReference type="CDD" id="cd05014">
    <property type="entry name" value="SIS_Kpsf"/>
    <property type="match status" value="1"/>
</dbReference>
<sequence>MPKAFNTKTATRGLELARETLQIEADAILALKDRLAGDVGAEFARAMEVLLACTGRVVVSGIGKSGHIARKIAATLASTGTPAMFVHAAEALHGDLGMITRHDAMIAISYSGEANEFISIIPFLKRMGAPLIAITGNDKSRLAQLADIHLHAKVDKEACPLNLAPTASTTAALALGDALAVALLDARGFREEDFAMSHPGGALGRRLLTHVRDVMRTGDAIPAVRPEVPLTTALLEITRKGLAMTAVVDENFRVLGVFTDGDLRRLIEGAHEFGALKMSDVMHRNPRTVGPDQLAVEAVEKMEEFRINQLLVTDADGRLVGALHIHDLTRAKVI</sequence>
<dbReference type="InterPro" id="IPR050986">
    <property type="entry name" value="GutQ/KpsF_isomerases"/>
</dbReference>
<comment type="similarity">
    <text evidence="1 4">Belongs to the SIS family. GutQ/KpsF subfamily.</text>
</comment>
<dbReference type="Gene3D" id="3.10.580.10">
    <property type="entry name" value="CBS-domain"/>
    <property type="match status" value="1"/>
</dbReference>
<dbReference type="InterPro" id="IPR046348">
    <property type="entry name" value="SIS_dom_sf"/>
</dbReference>
<dbReference type="InterPro" id="IPR001347">
    <property type="entry name" value="SIS_dom"/>
</dbReference>
<evidence type="ECO:0000313" key="9">
    <source>
        <dbReference type="Proteomes" id="UP000887222"/>
    </source>
</evidence>
<dbReference type="CDD" id="cd04604">
    <property type="entry name" value="CBS_pair_SIS_assoc"/>
    <property type="match status" value="1"/>
</dbReference>
<evidence type="ECO:0000256" key="5">
    <source>
        <dbReference type="PROSITE-ProRule" id="PRU00703"/>
    </source>
</evidence>
<dbReference type="PROSITE" id="PS51464">
    <property type="entry name" value="SIS"/>
    <property type="match status" value="1"/>
</dbReference>
<evidence type="ECO:0000256" key="3">
    <source>
        <dbReference type="ARBA" id="ARBA00023122"/>
    </source>
</evidence>
<dbReference type="NCBIfam" id="TIGR00393">
    <property type="entry name" value="kpsF"/>
    <property type="match status" value="1"/>
</dbReference>
<organism evidence="8 9">
    <name type="scientific">Noviherbaspirillum aridicola</name>
    <dbReference type="NCBI Taxonomy" id="2849687"/>
    <lineage>
        <taxon>Bacteria</taxon>
        <taxon>Pseudomonadati</taxon>
        <taxon>Pseudomonadota</taxon>
        <taxon>Betaproteobacteria</taxon>
        <taxon>Burkholderiales</taxon>
        <taxon>Oxalobacteraceae</taxon>
        <taxon>Noviherbaspirillum</taxon>
    </lineage>
</organism>
<dbReference type="Gene3D" id="3.40.50.10490">
    <property type="entry name" value="Glucose-6-phosphate isomerase like protein, domain 1"/>
    <property type="match status" value="1"/>
</dbReference>
<accession>A0ABQ4Q9I4</accession>
<reference evidence="8 9" key="1">
    <citation type="journal article" date="2022" name="Int. J. Syst. Evol. Microbiol.">
        <title>Noviherbaspirillum aridicola sp. nov., isolated from an arid soil in Pakistan.</title>
        <authorList>
            <person name="Khan I.U."/>
            <person name="Saqib M."/>
            <person name="Amin A."/>
            <person name="Hussain F."/>
            <person name="Li L."/>
            <person name="Liu Y.H."/>
            <person name="Fang B.Z."/>
            <person name="Ahmed I."/>
            <person name="Li W.J."/>
        </authorList>
    </citation>
    <scope>NUCLEOTIDE SEQUENCE [LARGE SCALE GENOMIC DNA]</scope>
    <source>
        <strain evidence="8 9">NCCP-691</strain>
    </source>
</reference>
<keyword evidence="9" id="KW-1185">Reference proteome</keyword>
<dbReference type="Pfam" id="PF01380">
    <property type="entry name" value="SIS"/>
    <property type="match status" value="1"/>
</dbReference>
<dbReference type="GO" id="GO:0016853">
    <property type="term" value="F:isomerase activity"/>
    <property type="evidence" value="ECO:0007669"/>
    <property type="project" value="UniProtKB-KW"/>
</dbReference>
<evidence type="ECO:0000313" key="8">
    <source>
        <dbReference type="EMBL" id="GIZ53440.1"/>
    </source>
</evidence>
<feature type="domain" description="CBS" evidence="6">
    <location>
        <begin position="215"/>
        <end position="273"/>
    </location>
</feature>
<dbReference type="InterPro" id="IPR000644">
    <property type="entry name" value="CBS_dom"/>
</dbReference>
<feature type="domain" description="CBS" evidence="6">
    <location>
        <begin position="282"/>
        <end position="334"/>
    </location>
</feature>
<dbReference type="InterPro" id="IPR035474">
    <property type="entry name" value="SIS_Kpsf"/>
</dbReference>
<keyword evidence="3 5" id="KW-0129">CBS domain</keyword>
<dbReference type="InterPro" id="IPR004800">
    <property type="entry name" value="KdsD/KpsF-type"/>
</dbReference>
<dbReference type="InterPro" id="IPR046342">
    <property type="entry name" value="CBS_dom_sf"/>
</dbReference>
<dbReference type="PANTHER" id="PTHR42745:SF1">
    <property type="entry name" value="ARABINOSE 5-PHOSPHATE ISOMERASE KDSD"/>
    <property type="match status" value="1"/>
</dbReference>